<dbReference type="Proteomes" id="UP001500418">
    <property type="component" value="Unassembled WGS sequence"/>
</dbReference>
<organism evidence="2 3">
    <name type="scientific">Streptomyces rhizosphaericus</name>
    <dbReference type="NCBI Taxonomy" id="114699"/>
    <lineage>
        <taxon>Bacteria</taxon>
        <taxon>Bacillati</taxon>
        <taxon>Actinomycetota</taxon>
        <taxon>Actinomycetes</taxon>
        <taxon>Kitasatosporales</taxon>
        <taxon>Streptomycetaceae</taxon>
        <taxon>Streptomyces</taxon>
        <taxon>Streptomyces violaceusniger group</taxon>
    </lineage>
</organism>
<sequence length="106" mass="11297">MPDATAATHPQTEHGAERRWQSGHHGRPVVRAVPQGFSSPQMLQVTVGREGQLEQSGPSGVRVFTTLRRPQLMQVSRFAGSLNQAIGTQRPTMVVAGGRLSAGSAV</sequence>
<evidence type="ECO:0000256" key="1">
    <source>
        <dbReference type="SAM" id="MobiDB-lite"/>
    </source>
</evidence>
<name>A0ABN1RLG8_9ACTN</name>
<feature type="compositionally biased region" description="Basic and acidic residues" evidence="1">
    <location>
        <begin position="11"/>
        <end position="20"/>
    </location>
</feature>
<accession>A0ABN1RLG8</accession>
<comment type="caution">
    <text evidence="2">The sequence shown here is derived from an EMBL/GenBank/DDBJ whole genome shotgun (WGS) entry which is preliminary data.</text>
</comment>
<keyword evidence="3" id="KW-1185">Reference proteome</keyword>
<evidence type="ECO:0000313" key="3">
    <source>
        <dbReference type="Proteomes" id="UP001500418"/>
    </source>
</evidence>
<feature type="region of interest" description="Disordered" evidence="1">
    <location>
        <begin position="1"/>
        <end position="27"/>
    </location>
</feature>
<reference evidence="2 3" key="1">
    <citation type="journal article" date="2019" name="Int. J. Syst. Evol. Microbiol.">
        <title>The Global Catalogue of Microorganisms (GCM) 10K type strain sequencing project: providing services to taxonomists for standard genome sequencing and annotation.</title>
        <authorList>
            <consortium name="The Broad Institute Genomics Platform"/>
            <consortium name="The Broad Institute Genome Sequencing Center for Infectious Disease"/>
            <person name="Wu L."/>
            <person name="Ma J."/>
        </authorList>
    </citation>
    <scope>NUCLEOTIDE SEQUENCE [LARGE SCALE GENOMIC DNA]</scope>
    <source>
        <strain evidence="2 3">JCM 11444</strain>
    </source>
</reference>
<protein>
    <submittedName>
        <fullName evidence="2">Uncharacterized protein</fullName>
    </submittedName>
</protein>
<dbReference type="EMBL" id="BAAAID010000118">
    <property type="protein sequence ID" value="GAA0959479.1"/>
    <property type="molecule type" value="Genomic_DNA"/>
</dbReference>
<evidence type="ECO:0000313" key="2">
    <source>
        <dbReference type="EMBL" id="GAA0959479.1"/>
    </source>
</evidence>
<gene>
    <name evidence="2" type="ORF">GCM10009575_092040</name>
</gene>
<proteinExistence type="predicted"/>